<gene>
    <name evidence="4" type="ORF">IC608_09620</name>
</gene>
<dbReference type="InterPro" id="IPR050767">
    <property type="entry name" value="Sel1_AlgK"/>
</dbReference>
<dbReference type="Proteomes" id="UP000654108">
    <property type="component" value="Unassembled WGS sequence"/>
</dbReference>
<feature type="region of interest" description="Disordered" evidence="2">
    <location>
        <begin position="823"/>
        <end position="877"/>
    </location>
</feature>
<feature type="region of interest" description="Disordered" evidence="2">
    <location>
        <begin position="610"/>
        <end position="769"/>
    </location>
</feature>
<accession>A0A927ITE6</accession>
<feature type="region of interest" description="Disordered" evidence="2">
    <location>
        <begin position="579"/>
        <end position="598"/>
    </location>
</feature>
<feature type="compositionally biased region" description="Low complexity" evidence="2">
    <location>
        <begin position="823"/>
        <end position="848"/>
    </location>
</feature>
<evidence type="ECO:0000256" key="2">
    <source>
        <dbReference type="SAM" id="MobiDB-lite"/>
    </source>
</evidence>
<dbReference type="Gene3D" id="1.25.40.10">
    <property type="entry name" value="Tetratricopeptide repeat domain"/>
    <property type="match status" value="1"/>
</dbReference>
<feature type="region of interest" description="Disordered" evidence="2">
    <location>
        <begin position="517"/>
        <end position="566"/>
    </location>
</feature>
<dbReference type="SUPFAM" id="SSF81901">
    <property type="entry name" value="HCP-like"/>
    <property type="match status" value="1"/>
</dbReference>
<dbReference type="InterPro" id="IPR036365">
    <property type="entry name" value="PGBD-like_sf"/>
</dbReference>
<proteinExistence type="predicted"/>
<keyword evidence="5" id="KW-1185">Reference proteome</keyword>
<dbReference type="InterPro" id="IPR006597">
    <property type="entry name" value="Sel1-like"/>
</dbReference>
<dbReference type="InterPro" id="IPR002477">
    <property type="entry name" value="Peptidoglycan-bd-like"/>
</dbReference>
<dbReference type="PANTHER" id="PTHR11102:SF160">
    <property type="entry name" value="ERAD-ASSOCIATED E3 UBIQUITIN-PROTEIN LIGASE COMPONENT HRD3"/>
    <property type="match status" value="1"/>
</dbReference>
<feature type="compositionally biased region" description="Basic and acidic residues" evidence="2">
    <location>
        <begin position="721"/>
        <end position="769"/>
    </location>
</feature>
<dbReference type="InterPro" id="IPR011990">
    <property type="entry name" value="TPR-like_helical_dom_sf"/>
</dbReference>
<evidence type="ECO:0000313" key="4">
    <source>
        <dbReference type="EMBL" id="MBD8065733.1"/>
    </source>
</evidence>
<dbReference type="Pfam" id="PF01471">
    <property type="entry name" value="PG_binding_1"/>
    <property type="match status" value="1"/>
</dbReference>
<reference evidence="4" key="1">
    <citation type="submission" date="2020-09" db="EMBL/GenBank/DDBJ databases">
        <title>Genome seq and assembly of Devosia sp.</title>
        <authorList>
            <person name="Chhetri G."/>
        </authorList>
    </citation>
    <scope>NUCLEOTIDE SEQUENCE</scope>
    <source>
        <strain evidence="4">PTR5</strain>
    </source>
</reference>
<evidence type="ECO:0000259" key="3">
    <source>
        <dbReference type="Pfam" id="PF01471"/>
    </source>
</evidence>
<protein>
    <submittedName>
        <fullName evidence="4">SEL1-like repeat protein</fullName>
    </submittedName>
</protein>
<name>A0A927ITE6_9HYPH</name>
<dbReference type="Gene3D" id="1.10.287.1490">
    <property type="match status" value="1"/>
</dbReference>
<dbReference type="PANTHER" id="PTHR11102">
    <property type="entry name" value="SEL-1-LIKE PROTEIN"/>
    <property type="match status" value="1"/>
</dbReference>
<feature type="coiled-coil region" evidence="1">
    <location>
        <begin position="221"/>
        <end position="275"/>
    </location>
</feature>
<sequence length="1223" mass="131294">MARAFSTLDTSDPATGDWQALRGELVALLDKVESRYTGPAAPDPGNYALSQRVRNLRDQVEAPEPALRRREALRSVKQAVDRFSERDAQDMHEEDELTAAIAEIRRRQGPAPVSVMGRRASDMPDFRDLNALVSGMSLRLEQLEGHLRNERDNEAQVKDVAEQVEQLTQVVELLAGAVGETGQVKRLEAQIAALGDMIENAPKVDLGAINQRLDDVSATVGKLAELQAEQMEREIVREERRATRPEPAAALTPVVRSIEESVRNVYDRIDAIERNFAMSSNDFEKLTSEMASFTQAITSDQSAPAALVRRIEALAETLESADTTNQDVAALRQDMVSLREAVLVSMEPRFAQIEDRIEALSDKIVPVDTSVVETQLHDLMSRMDAASVQLEGLSKLYNSAQPDFDSVATMVAERTTDAMQRNAPAQAPGIDPDSLKAMEERLSDLIKSSDKQPEYDYETLADLVADKTSAAVAKTASVTSAEIGPDSIDALEKRMTAILNTAGKDTADRLRRLEARLATSQDRRGAPAPTLPTASVEAARPAPAAPAPAPQAKHPPEAATPARDNSARLDSILAGLLDDKKDAMPASPAEEAPLIDRGFRDAAPAPALSARAASVAEPSRPLAQPTIDTSQIERPPRPQSSFAQDSDPFASPAPAKPPVEAPKAQANTSTFVAAARRAQRARQDEVQAASGTMVARALSRVRHGKPADEADSSPAEAQVTDDAREEWPAPESREEEKPAKQSKADKRAAAKQEREAARASAKAEKAEAMADRPGFLTRNRRPLLLAATLAAVSVLALNLVLQRANTPPQRPVATSKAVIPADEVPTPAATPEAAAPAATERQAAAVPTPIMDAPATEPKTERLSDAVDPTSTQSINPSAMSVMNATNTATLTPMPPALMADGLRSSDFRVPALPEDAKAPESTGSISGTVAAQEPAPRHFELPPEKVGPEALRQAAANGDARAQFEIGAIYTEGQAVEQDLKLAATWYERAAEMGFVPAQYRLGNLFEAGTGVEKDLEKARMWYERAAEGGNRMAMHNLAALYAGGQLGEQQFETAAEWFEKAADRGMLDSQFNLGMLYARGLGVEQDFETSYRWFSIAALTGDKDAAQAKDDIAKSLTADAVNRINDEVAGWKPQQIDLAANFAPIGTWSADFDPGKAIENRDVVARVQMALNKLGFDAGDSDGLVGPKTVEAVKAFERGAGMSESGEINPRLLAVLGSQPV</sequence>
<dbReference type="InterPro" id="IPR036366">
    <property type="entry name" value="PGBDSf"/>
</dbReference>
<comment type="caution">
    <text evidence="4">The sequence shown here is derived from an EMBL/GenBank/DDBJ whole genome shotgun (WGS) entry which is preliminary data.</text>
</comment>
<keyword evidence="1" id="KW-0175">Coiled coil</keyword>
<dbReference type="AlphaFoldDB" id="A0A927ITE6"/>
<dbReference type="EMBL" id="JACYFU010000002">
    <property type="protein sequence ID" value="MBD8065733.1"/>
    <property type="molecule type" value="Genomic_DNA"/>
</dbReference>
<dbReference type="SUPFAM" id="SSF47090">
    <property type="entry name" value="PGBD-like"/>
    <property type="match status" value="1"/>
</dbReference>
<dbReference type="Gene3D" id="1.10.101.10">
    <property type="entry name" value="PGBD-like superfamily/PGBD"/>
    <property type="match status" value="1"/>
</dbReference>
<feature type="domain" description="Peptidoglycan binding-like" evidence="3">
    <location>
        <begin position="1164"/>
        <end position="1218"/>
    </location>
</feature>
<evidence type="ECO:0000256" key="1">
    <source>
        <dbReference type="SAM" id="Coils"/>
    </source>
</evidence>
<dbReference type="RefSeq" id="WP_191774864.1">
    <property type="nucleotide sequence ID" value="NZ_JACYFU010000002.1"/>
</dbReference>
<organism evidence="4 5">
    <name type="scientific">Devosia oryzisoli</name>
    <dbReference type="NCBI Taxonomy" id="2774138"/>
    <lineage>
        <taxon>Bacteria</taxon>
        <taxon>Pseudomonadati</taxon>
        <taxon>Pseudomonadota</taxon>
        <taxon>Alphaproteobacteria</taxon>
        <taxon>Hyphomicrobiales</taxon>
        <taxon>Devosiaceae</taxon>
        <taxon>Devosia</taxon>
    </lineage>
</organism>
<dbReference type="Pfam" id="PF08238">
    <property type="entry name" value="Sel1"/>
    <property type="match status" value="4"/>
</dbReference>
<dbReference type="SMART" id="SM00671">
    <property type="entry name" value="SEL1"/>
    <property type="match status" value="4"/>
</dbReference>
<evidence type="ECO:0000313" key="5">
    <source>
        <dbReference type="Proteomes" id="UP000654108"/>
    </source>
</evidence>